<keyword evidence="2" id="KW-1185">Reference proteome</keyword>
<organism evidence="1 2">
    <name type="scientific">Candidatus Nanohalococcus occultus</name>
    <dbReference type="NCBI Taxonomy" id="2978047"/>
    <lineage>
        <taxon>Archaea</taxon>
        <taxon>Candidatus Nanohalarchaeota</taxon>
        <taxon>Candidatus Nanohalarchaeota incertae sedis</taxon>
        <taxon>Candidatus Nanohalococcus</taxon>
    </lineage>
</organism>
<evidence type="ECO:0000313" key="2">
    <source>
        <dbReference type="Proteomes" id="UP001218034"/>
    </source>
</evidence>
<protein>
    <submittedName>
        <fullName evidence="1">Uncharacterized protein</fullName>
    </submittedName>
</protein>
<proteinExistence type="predicted"/>
<name>A0ABY8CGQ3_9ARCH</name>
<accession>A0ABY8CGQ3</accession>
<gene>
    <name evidence="1" type="ORF">SVXNc_0184</name>
</gene>
<evidence type="ECO:0000313" key="1">
    <source>
        <dbReference type="EMBL" id="WEL19215.1"/>
    </source>
</evidence>
<reference evidence="1 2" key="1">
    <citation type="submission" date="2022-09" db="EMBL/GenBank/DDBJ databases">
        <title>Xylan utilization by haloarchaea-nanohaloarchaea associations.</title>
        <authorList>
            <person name="Yakimov M."/>
        </authorList>
    </citation>
    <scope>NUCLEOTIDE SEQUENCE [LARGE SCALE GENOMIC DNA]</scope>
    <source>
        <strain evidence="1 2">SVXNc</strain>
    </source>
</reference>
<dbReference type="GeneID" id="90589619"/>
<dbReference type="Proteomes" id="UP001218034">
    <property type="component" value="Chromosome"/>
</dbReference>
<dbReference type="EMBL" id="CP104395">
    <property type="protein sequence ID" value="WEL19215.1"/>
    <property type="molecule type" value="Genomic_DNA"/>
</dbReference>
<sequence length="44" mass="4778">MVELVEKFLEGIEGLDESLLVTSGTVTVAEGYSEELSYSSDYST</sequence>
<dbReference type="RefSeq" id="WP_347722087.1">
    <property type="nucleotide sequence ID" value="NZ_CP104395.1"/>
</dbReference>